<dbReference type="PRINTS" id="PR01179">
    <property type="entry name" value="ODADCRBXLASE"/>
</dbReference>
<dbReference type="PROSITE" id="PS00879">
    <property type="entry name" value="ODR_DC_2_2"/>
    <property type="match status" value="1"/>
</dbReference>
<dbReference type="GO" id="GO:0009089">
    <property type="term" value="P:lysine biosynthetic process via diaminopimelate"/>
    <property type="evidence" value="ECO:0007669"/>
    <property type="project" value="InterPro"/>
</dbReference>
<dbReference type="Gene3D" id="2.40.37.10">
    <property type="entry name" value="Lyase, Ornithine Decarboxylase, Chain A, domain 1"/>
    <property type="match status" value="1"/>
</dbReference>
<evidence type="ECO:0000259" key="7">
    <source>
        <dbReference type="Pfam" id="PF00278"/>
    </source>
</evidence>
<feature type="domain" description="Orn/DAP/Arg decarboxylase 2 N-terminal" evidence="8">
    <location>
        <begin position="23"/>
        <end position="273"/>
    </location>
</feature>
<evidence type="ECO:0000259" key="8">
    <source>
        <dbReference type="Pfam" id="PF02784"/>
    </source>
</evidence>
<evidence type="ECO:0000256" key="1">
    <source>
        <dbReference type="ARBA" id="ARBA00001933"/>
    </source>
</evidence>
<dbReference type="AlphaFoldDB" id="S0FN35"/>
<dbReference type="InterPro" id="IPR000183">
    <property type="entry name" value="Orn/DAP/Arg_de-COase"/>
</dbReference>
<keyword evidence="3 5" id="KW-0663">Pyridoxal phosphate</keyword>
<dbReference type="PANTHER" id="PTHR43727:SF2">
    <property type="entry name" value="GROUP IV DECARBOXYLASE"/>
    <property type="match status" value="1"/>
</dbReference>
<dbReference type="Pfam" id="PF00278">
    <property type="entry name" value="Orn_DAP_Arg_deC"/>
    <property type="match status" value="1"/>
</dbReference>
<proteinExistence type="inferred from homology"/>
<dbReference type="Proteomes" id="UP000014155">
    <property type="component" value="Unassembled WGS sequence"/>
</dbReference>
<evidence type="ECO:0000256" key="3">
    <source>
        <dbReference type="ARBA" id="ARBA00022898"/>
    </source>
</evidence>
<name>S0FN35_RUMCE</name>
<dbReference type="STRING" id="1195236.CTER_3674"/>
<evidence type="ECO:0000256" key="6">
    <source>
        <dbReference type="RuleBase" id="RU003737"/>
    </source>
</evidence>
<dbReference type="InterPro" id="IPR022657">
    <property type="entry name" value="De-COase2_CS"/>
</dbReference>
<sequence>MEDKILENIAVRYGTPLYVYDTDKIISQYGILRDSLPEEFGILYSMKANPLLGMCQLFRKLGSGIEVASSGELYTALAAGFAPDSIVFTSPGKNCEELEYAIETGICSINVESVEEAALIDELAGQKGRKVNISIRINPDFDVAGSNIKMTGVPTQFGIDRIETEAALEFIGSLSNIKIVGIHIYTGTQALNAHNIILSMEQIIKLSLELSENCSLELKFLNLGGGFGVPYFKDDSSLDMDAFKNDFSLMWEGYREKLSGTKVFVESGRFLMAEAGTYLTRILYKKECKGRRYLVCDGGSNQHASSAFLGRYIRNNFPMHILNKTQNEEQVNVAGPLCTPTDIIGQNVLLPEAVPGDILAIDKSGAYGSTQSPGLFLSHPLAAEVQYCKGKTYILRERWGREDFIKGQKELDEFFNTYGWEIYG</sequence>
<dbReference type="EMBL" id="AORV01000052">
    <property type="protein sequence ID" value="EMS70544.1"/>
    <property type="molecule type" value="Genomic_DNA"/>
</dbReference>
<dbReference type="FunFam" id="3.20.20.10:FF:000003">
    <property type="entry name" value="Diaminopimelate decarboxylase"/>
    <property type="match status" value="1"/>
</dbReference>
<dbReference type="SUPFAM" id="SSF50621">
    <property type="entry name" value="Alanine racemase C-terminal domain-like"/>
    <property type="match status" value="1"/>
</dbReference>
<gene>
    <name evidence="9" type="ORF">CTER_3674</name>
</gene>
<dbReference type="RefSeq" id="WP_004628127.1">
    <property type="nucleotide sequence ID" value="NZ_AORV01000052.1"/>
</dbReference>
<evidence type="ECO:0000256" key="2">
    <source>
        <dbReference type="ARBA" id="ARBA00022793"/>
    </source>
</evidence>
<dbReference type="PATRIC" id="fig|1195236.3.peg.3892"/>
<reference evidence="9 10" key="1">
    <citation type="journal article" date="2013" name="Genome Announc.">
        <title>Draft Genome Sequence of the Cellulolytic, Mesophilic, Anaerobic Bacterium Clostridium termitidis Strain CT1112 (DSM 5398).</title>
        <authorList>
            <person name="Lal S."/>
            <person name="Ramachandran U."/>
            <person name="Zhang X."/>
            <person name="Munir R."/>
            <person name="Sparling R."/>
            <person name="Levin D.B."/>
        </authorList>
    </citation>
    <scope>NUCLEOTIDE SEQUENCE [LARGE SCALE GENOMIC DNA]</scope>
    <source>
        <strain evidence="9 10">CT1112</strain>
    </source>
</reference>
<feature type="modified residue" description="N6-(pyridoxal phosphate)lysine" evidence="5">
    <location>
        <position position="47"/>
    </location>
</feature>
<comment type="similarity">
    <text evidence="6">Belongs to the Orn/Lys/Arg decarboxylase class-II family.</text>
</comment>
<accession>S0FN35</accession>
<evidence type="ECO:0000256" key="5">
    <source>
        <dbReference type="PIRSR" id="PIRSR600183-50"/>
    </source>
</evidence>
<organism evidence="9 10">
    <name type="scientific">Ruminiclostridium cellobioparum subsp. termitidis CT1112</name>
    <dbReference type="NCBI Taxonomy" id="1195236"/>
    <lineage>
        <taxon>Bacteria</taxon>
        <taxon>Bacillati</taxon>
        <taxon>Bacillota</taxon>
        <taxon>Clostridia</taxon>
        <taxon>Eubacteriales</taxon>
        <taxon>Oscillospiraceae</taxon>
        <taxon>Ruminiclostridium</taxon>
    </lineage>
</organism>
<keyword evidence="4 9" id="KW-0456">Lyase</keyword>
<comment type="caution">
    <text evidence="9">The sequence shown here is derived from an EMBL/GenBank/DDBJ whole genome shotgun (WGS) entry which is preliminary data.</text>
</comment>
<dbReference type="InterPro" id="IPR029066">
    <property type="entry name" value="PLP-binding_barrel"/>
</dbReference>
<dbReference type="CDD" id="cd06839">
    <property type="entry name" value="PLPDE_III_Btrk_like"/>
    <property type="match status" value="1"/>
</dbReference>
<dbReference type="Gene3D" id="3.20.20.10">
    <property type="entry name" value="Alanine racemase"/>
    <property type="match status" value="1"/>
</dbReference>
<protein>
    <submittedName>
        <fullName evidence="9">Diaminopimelate decarboxylase</fullName>
        <ecNumber evidence="9">4.1.1.20</ecNumber>
    </submittedName>
</protein>
<keyword evidence="2" id="KW-0210">Decarboxylase</keyword>
<dbReference type="SUPFAM" id="SSF51419">
    <property type="entry name" value="PLP-binding barrel"/>
    <property type="match status" value="1"/>
</dbReference>
<feature type="active site" description="Proton donor" evidence="5">
    <location>
        <position position="338"/>
    </location>
</feature>
<dbReference type="GO" id="GO:0008836">
    <property type="term" value="F:diaminopimelate decarboxylase activity"/>
    <property type="evidence" value="ECO:0007669"/>
    <property type="project" value="UniProtKB-EC"/>
</dbReference>
<dbReference type="eggNOG" id="COG0019">
    <property type="taxonomic scope" value="Bacteria"/>
</dbReference>
<feature type="domain" description="Orn/DAP/Arg decarboxylase 2 C-terminal" evidence="7">
    <location>
        <begin position="17"/>
        <end position="365"/>
    </location>
</feature>
<dbReference type="InterPro" id="IPR002986">
    <property type="entry name" value="DAP_deCOOHase_LysA"/>
</dbReference>
<dbReference type="InterPro" id="IPR022644">
    <property type="entry name" value="De-COase2_N"/>
</dbReference>
<evidence type="ECO:0000313" key="9">
    <source>
        <dbReference type="EMBL" id="EMS70544.1"/>
    </source>
</evidence>
<comment type="cofactor">
    <cofactor evidence="1 5">
        <name>pyridoxal 5'-phosphate</name>
        <dbReference type="ChEBI" id="CHEBI:597326"/>
    </cofactor>
</comment>
<keyword evidence="10" id="KW-1185">Reference proteome</keyword>
<evidence type="ECO:0000313" key="10">
    <source>
        <dbReference type="Proteomes" id="UP000014155"/>
    </source>
</evidence>
<dbReference type="Pfam" id="PF02784">
    <property type="entry name" value="Orn_Arg_deC_N"/>
    <property type="match status" value="1"/>
</dbReference>
<evidence type="ECO:0000256" key="4">
    <source>
        <dbReference type="ARBA" id="ARBA00023239"/>
    </source>
</evidence>
<dbReference type="InterPro" id="IPR022643">
    <property type="entry name" value="De-COase2_C"/>
</dbReference>
<dbReference type="PRINTS" id="PR01181">
    <property type="entry name" value="DAPDCRBXLASE"/>
</dbReference>
<dbReference type="EC" id="4.1.1.20" evidence="9"/>
<dbReference type="PANTHER" id="PTHR43727">
    <property type="entry name" value="DIAMINOPIMELATE DECARBOXYLASE"/>
    <property type="match status" value="1"/>
</dbReference>
<dbReference type="InterPro" id="IPR009006">
    <property type="entry name" value="Ala_racemase/Decarboxylase_C"/>
</dbReference>